<protein>
    <recommendedName>
        <fullName evidence="4">Solute-binding protein family 3/N-terminal domain-containing protein</fullName>
    </recommendedName>
</protein>
<evidence type="ECO:0000313" key="3">
    <source>
        <dbReference type="Proteomes" id="UP000428328"/>
    </source>
</evidence>
<keyword evidence="3" id="KW-1185">Reference proteome</keyword>
<name>A0A6I6JGM1_9BACT</name>
<proteinExistence type="predicted"/>
<dbReference type="KEGG" id="psel:GM415_07220"/>
<reference evidence="2 3" key="1">
    <citation type="submission" date="2019-11" db="EMBL/GenBank/DDBJ databases">
        <authorList>
            <person name="Zheng R.K."/>
            <person name="Sun C.M."/>
        </authorList>
    </citation>
    <scope>NUCLEOTIDE SEQUENCE [LARGE SCALE GENOMIC DNA]</scope>
    <source>
        <strain evidence="2 3">SRB007</strain>
    </source>
</reference>
<gene>
    <name evidence="2" type="ORF">GM415_07220</name>
</gene>
<evidence type="ECO:0000313" key="2">
    <source>
        <dbReference type="EMBL" id="QGY42005.1"/>
    </source>
</evidence>
<dbReference type="SUPFAM" id="SSF53850">
    <property type="entry name" value="Periplasmic binding protein-like II"/>
    <property type="match status" value="1"/>
</dbReference>
<dbReference type="Proteomes" id="UP000428328">
    <property type="component" value="Chromosome"/>
</dbReference>
<accession>A0A6I6JGM1</accession>
<dbReference type="EMBL" id="CP046400">
    <property type="protein sequence ID" value="QGY42005.1"/>
    <property type="molecule type" value="Genomic_DNA"/>
</dbReference>
<feature type="chain" id="PRO_5026353868" description="Solute-binding protein family 3/N-terminal domain-containing protein" evidence="1">
    <location>
        <begin position="18"/>
        <end position="286"/>
    </location>
</feature>
<organism evidence="2 3">
    <name type="scientific">Pseudodesulfovibrio cashew</name>
    <dbReference type="NCBI Taxonomy" id="2678688"/>
    <lineage>
        <taxon>Bacteria</taxon>
        <taxon>Pseudomonadati</taxon>
        <taxon>Thermodesulfobacteriota</taxon>
        <taxon>Desulfovibrionia</taxon>
        <taxon>Desulfovibrionales</taxon>
        <taxon>Desulfovibrionaceae</taxon>
    </lineage>
</organism>
<feature type="signal peptide" evidence="1">
    <location>
        <begin position="1"/>
        <end position="17"/>
    </location>
</feature>
<sequence length="286" mass="33099">MLLCAACVFAFPFSAGAAERIVMPHVMPDDPRHTYVISLLRLALDKTVPEYGDYDLVHHPIPTEQSRSLELVAEGGGIDVVWTMTSIERERDLLPVRIPLQKGLLGYRIFLIRKGRADVFRRVRSLDELRRFVAGQGHDWPDTRILRHNGLRVRTCPRYSLCFGMLAERRFDFFPRGVNEPWGEMREHPGMPFCVEKTILLRYPAPLYFFVNRGNPGLAKRIDTGLRMALADGSFDELFYNHPQMRQVFQKVGFKERRIFDLENPFLPPETPLDDASMWIDLDKLP</sequence>
<keyword evidence="1" id="KW-0732">Signal</keyword>
<dbReference type="AlphaFoldDB" id="A0A6I6JGM1"/>
<evidence type="ECO:0000256" key="1">
    <source>
        <dbReference type="SAM" id="SignalP"/>
    </source>
</evidence>
<evidence type="ECO:0008006" key="4">
    <source>
        <dbReference type="Google" id="ProtNLM"/>
    </source>
</evidence>